<evidence type="ECO:0000256" key="2">
    <source>
        <dbReference type="ARBA" id="ARBA00022475"/>
    </source>
</evidence>
<dbReference type="InterPro" id="IPR004268">
    <property type="entry name" value="MurJ"/>
</dbReference>
<dbReference type="GO" id="GO:0005886">
    <property type="term" value="C:plasma membrane"/>
    <property type="evidence" value="ECO:0007669"/>
    <property type="project" value="UniProtKB-SubCell"/>
</dbReference>
<dbReference type="AlphaFoldDB" id="A0A917DCY2"/>
<feature type="transmembrane region" description="Helical" evidence="8">
    <location>
        <begin position="320"/>
        <end position="343"/>
    </location>
</feature>
<evidence type="ECO:0008006" key="11">
    <source>
        <dbReference type="Google" id="ProtNLM"/>
    </source>
</evidence>
<dbReference type="InterPro" id="IPR051050">
    <property type="entry name" value="Lipid_II_flippase_MurJ/MviN"/>
</dbReference>
<feature type="transmembrane region" description="Helical" evidence="8">
    <location>
        <begin position="237"/>
        <end position="258"/>
    </location>
</feature>
<feature type="transmembrane region" description="Helical" evidence="8">
    <location>
        <begin position="455"/>
        <end position="476"/>
    </location>
</feature>
<dbReference type="Pfam" id="PF03023">
    <property type="entry name" value="MurJ"/>
    <property type="match status" value="1"/>
</dbReference>
<dbReference type="NCBIfam" id="TIGR01695">
    <property type="entry name" value="murJ_mviN"/>
    <property type="match status" value="1"/>
</dbReference>
<comment type="subcellular location">
    <subcellularLocation>
        <location evidence="1">Cell membrane</location>
        <topology evidence="1">Multi-pass membrane protein</topology>
    </subcellularLocation>
</comment>
<keyword evidence="2" id="KW-1003">Cell membrane</keyword>
<reference evidence="9" key="2">
    <citation type="submission" date="2020-09" db="EMBL/GenBank/DDBJ databases">
        <authorList>
            <person name="Sun Q."/>
            <person name="Zhou Y."/>
        </authorList>
    </citation>
    <scope>NUCLEOTIDE SEQUENCE</scope>
    <source>
        <strain evidence="9">CGMCC 1.15152</strain>
    </source>
</reference>
<dbReference type="PANTHER" id="PTHR47019:SF1">
    <property type="entry name" value="LIPID II FLIPPASE MURJ"/>
    <property type="match status" value="1"/>
</dbReference>
<evidence type="ECO:0000313" key="9">
    <source>
        <dbReference type="EMBL" id="GGD27892.1"/>
    </source>
</evidence>
<dbReference type="RefSeq" id="WP_188710730.1">
    <property type="nucleotide sequence ID" value="NZ_BMHO01000001.1"/>
</dbReference>
<accession>A0A917DCY2</accession>
<evidence type="ECO:0000256" key="3">
    <source>
        <dbReference type="ARBA" id="ARBA00022692"/>
    </source>
</evidence>
<evidence type="ECO:0000256" key="1">
    <source>
        <dbReference type="ARBA" id="ARBA00004651"/>
    </source>
</evidence>
<evidence type="ECO:0000256" key="6">
    <source>
        <dbReference type="ARBA" id="ARBA00022989"/>
    </source>
</evidence>
<feature type="transmembrane region" description="Helical" evidence="8">
    <location>
        <begin position="82"/>
        <end position="112"/>
    </location>
</feature>
<sequence>MSLGRSSAVIAAGTLASRVTGLLRSIVLVSALGAMGQAADAFTIANQLPNYVFQVISTGVLTAVLVPQIVKWSQAEDGGQRLISKLFTLGTVVLFGVTAVSVALAPVLVSLFSSFDSREQRDLAVAFALWCLPQVFFYGMFALIGETLNARRIFAPYAWAPIANNVVSSAGFGVFMWLFGGDRGEIAGWDPTMVAVLGGTATFGILSQTVTLAIFWRRTGLRLRPDFRWRGFGFGEIRNLAGWSVGMLLVGLVVSAVQQQVITTASGDDASSTIWFNSWLVFMLPYSLIVMSIGTPYFTQLSEHAHAGRDDEVRADIGRAMRVLGLLIVIAAATMIAAALPVARVFANSATQAHAMAPVLIAFVAALVPMAALFIIQRTFYAYGDTRTPFFFTVFQAIIAISGSLVAAALIGSGSLTWTVALSQSVSSVLQLIVAWVLLRRRIGSLGFAQTATAYLRFVAAAIPAGVAGYAIHLAAGGPDGWMTTSKLTAFAGCLMIGAVSVVVYAVVLAVLRSPELKATTGQIRRRLRGR</sequence>
<protein>
    <recommendedName>
        <fullName evidence="11">Murein biosynthesis integral membrane protein MurJ</fullName>
    </recommendedName>
</protein>
<feature type="transmembrane region" description="Helical" evidence="8">
    <location>
        <begin position="124"/>
        <end position="145"/>
    </location>
</feature>
<keyword evidence="4" id="KW-0133">Cell shape</keyword>
<feature type="transmembrane region" description="Helical" evidence="8">
    <location>
        <begin position="51"/>
        <end position="70"/>
    </location>
</feature>
<feature type="transmembrane region" description="Helical" evidence="8">
    <location>
        <begin position="488"/>
        <end position="512"/>
    </location>
</feature>
<evidence type="ECO:0000313" key="10">
    <source>
        <dbReference type="Proteomes" id="UP000633205"/>
    </source>
</evidence>
<feature type="transmembrane region" description="Helical" evidence="8">
    <location>
        <begin position="278"/>
        <end position="299"/>
    </location>
</feature>
<feature type="transmembrane region" description="Helical" evidence="8">
    <location>
        <begin position="418"/>
        <end position="439"/>
    </location>
</feature>
<feature type="transmembrane region" description="Helical" evidence="8">
    <location>
        <begin position="192"/>
        <end position="216"/>
    </location>
</feature>
<proteinExistence type="predicted"/>
<organism evidence="9 10">
    <name type="scientific">Microbacterium faecale</name>
    <dbReference type="NCBI Taxonomy" id="1804630"/>
    <lineage>
        <taxon>Bacteria</taxon>
        <taxon>Bacillati</taxon>
        <taxon>Actinomycetota</taxon>
        <taxon>Actinomycetes</taxon>
        <taxon>Micrococcales</taxon>
        <taxon>Microbacteriaceae</taxon>
        <taxon>Microbacterium</taxon>
    </lineage>
</organism>
<dbReference type="Proteomes" id="UP000633205">
    <property type="component" value="Unassembled WGS sequence"/>
</dbReference>
<evidence type="ECO:0000256" key="8">
    <source>
        <dbReference type="SAM" id="Phobius"/>
    </source>
</evidence>
<dbReference type="GO" id="GO:0015648">
    <property type="term" value="F:lipid-linked peptidoglycan transporter activity"/>
    <property type="evidence" value="ECO:0007669"/>
    <property type="project" value="TreeGrafter"/>
</dbReference>
<keyword evidence="6 8" id="KW-1133">Transmembrane helix</keyword>
<dbReference type="GO" id="GO:0008360">
    <property type="term" value="P:regulation of cell shape"/>
    <property type="evidence" value="ECO:0007669"/>
    <property type="project" value="UniProtKB-KW"/>
</dbReference>
<dbReference type="PANTHER" id="PTHR47019">
    <property type="entry name" value="LIPID II FLIPPASE MURJ"/>
    <property type="match status" value="1"/>
</dbReference>
<evidence type="ECO:0000256" key="7">
    <source>
        <dbReference type="ARBA" id="ARBA00023136"/>
    </source>
</evidence>
<evidence type="ECO:0000256" key="5">
    <source>
        <dbReference type="ARBA" id="ARBA00022984"/>
    </source>
</evidence>
<dbReference type="GO" id="GO:0034204">
    <property type="term" value="P:lipid translocation"/>
    <property type="evidence" value="ECO:0007669"/>
    <property type="project" value="TreeGrafter"/>
</dbReference>
<gene>
    <name evidence="9" type="ORF">GCM10010915_04910</name>
</gene>
<keyword evidence="5" id="KW-0573">Peptidoglycan synthesis</keyword>
<comment type="caution">
    <text evidence="9">The sequence shown here is derived from an EMBL/GenBank/DDBJ whole genome shotgun (WGS) entry which is preliminary data.</text>
</comment>
<keyword evidence="10" id="KW-1185">Reference proteome</keyword>
<dbReference type="GO" id="GO:0009252">
    <property type="term" value="P:peptidoglycan biosynthetic process"/>
    <property type="evidence" value="ECO:0007669"/>
    <property type="project" value="UniProtKB-KW"/>
</dbReference>
<feature type="transmembrane region" description="Helical" evidence="8">
    <location>
        <begin position="388"/>
        <end position="412"/>
    </location>
</feature>
<reference evidence="9" key="1">
    <citation type="journal article" date="2014" name="Int. J. Syst. Evol. Microbiol.">
        <title>Complete genome sequence of Corynebacterium casei LMG S-19264T (=DSM 44701T), isolated from a smear-ripened cheese.</title>
        <authorList>
            <consortium name="US DOE Joint Genome Institute (JGI-PGF)"/>
            <person name="Walter F."/>
            <person name="Albersmeier A."/>
            <person name="Kalinowski J."/>
            <person name="Ruckert C."/>
        </authorList>
    </citation>
    <scope>NUCLEOTIDE SEQUENCE</scope>
    <source>
        <strain evidence="9">CGMCC 1.15152</strain>
    </source>
</reference>
<feature type="transmembrane region" description="Helical" evidence="8">
    <location>
        <begin position="355"/>
        <end position="376"/>
    </location>
</feature>
<dbReference type="PRINTS" id="PR01806">
    <property type="entry name" value="VIRFACTRMVIN"/>
</dbReference>
<dbReference type="EMBL" id="BMHO01000001">
    <property type="protein sequence ID" value="GGD27892.1"/>
    <property type="molecule type" value="Genomic_DNA"/>
</dbReference>
<feature type="transmembrane region" description="Helical" evidence="8">
    <location>
        <begin position="157"/>
        <end position="180"/>
    </location>
</feature>
<keyword evidence="3 8" id="KW-0812">Transmembrane</keyword>
<name>A0A917DCY2_9MICO</name>
<evidence type="ECO:0000256" key="4">
    <source>
        <dbReference type="ARBA" id="ARBA00022960"/>
    </source>
</evidence>
<keyword evidence="7 8" id="KW-0472">Membrane</keyword>